<dbReference type="Pfam" id="PF13899">
    <property type="entry name" value="Thioredoxin_7"/>
    <property type="match status" value="1"/>
</dbReference>
<keyword evidence="9 18" id="KW-0249">Electron transport</keyword>
<dbReference type="Pfam" id="PF11412">
    <property type="entry name" value="DsbD_N"/>
    <property type="match status" value="2"/>
</dbReference>
<dbReference type="EC" id="1.8.1.8" evidence="18"/>
<dbReference type="NCBIfam" id="NF001419">
    <property type="entry name" value="PRK00293.1"/>
    <property type="match status" value="1"/>
</dbReference>
<dbReference type="Gene3D" id="2.60.40.1250">
    <property type="entry name" value="Thiol:disulfide interchange protein DsbD, N-terminal domain"/>
    <property type="match status" value="2"/>
</dbReference>
<proteinExistence type="inferred from homology"/>
<dbReference type="PANTHER" id="PTHR32234:SF0">
    <property type="entry name" value="THIOL:DISULFIDE INTERCHANGE PROTEIN DSBD"/>
    <property type="match status" value="1"/>
</dbReference>
<name>A0A841HQZ6_9GAMM</name>
<evidence type="ECO:0000256" key="5">
    <source>
        <dbReference type="ARBA" id="ARBA00022519"/>
    </source>
</evidence>
<comment type="subcellular location">
    <subcellularLocation>
        <location evidence="1 18">Cell inner membrane</location>
        <topology evidence="1 18">Multi-pass membrane protein</topology>
    </subcellularLocation>
</comment>
<dbReference type="GO" id="GO:0045454">
    <property type="term" value="P:cell redox homeostasis"/>
    <property type="evidence" value="ECO:0007669"/>
    <property type="project" value="TreeGrafter"/>
</dbReference>
<comment type="catalytic activity">
    <reaction evidence="17 18">
        <text>[protein]-dithiol + NADP(+) = [protein]-disulfide + NADPH + H(+)</text>
        <dbReference type="Rhea" id="RHEA:18753"/>
        <dbReference type="Rhea" id="RHEA-COMP:10593"/>
        <dbReference type="Rhea" id="RHEA-COMP:10594"/>
        <dbReference type="ChEBI" id="CHEBI:15378"/>
        <dbReference type="ChEBI" id="CHEBI:29950"/>
        <dbReference type="ChEBI" id="CHEBI:50058"/>
        <dbReference type="ChEBI" id="CHEBI:57783"/>
        <dbReference type="ChEBI" id="CHEBI:58349"/>
        <dbReference type="EC" id="1.8.1.8"/>
    </reaction>
</comment>
<evidence type="ECO:0000256" key="16">
    <source>
        <dbReference type="ARBA" id="ARBA00047388"/>
    </source>
</evidence>
<feature type="disulfide bond" description="Redox-active" evidence="18">
    <location>
        <begin position="666"/>
        <end position="669"/>
    </location>
</feature>
<dbReference type="InterPro" id="IPR028250">
    <property type="entry name" value="DsbDN"/>
</dbReference>
<keyword evidence="12 18" id="KW-0520">NAD</keyword>
<dbReference type="InterPro" id="IPR022910">
    <property type="entry name" value="Thiol_diS_interchange_DbsD"/>
</dbReference>
<evidence type="ECO:0000256" key="9">
    <source>
        <dbReference type="ARBA" id="ARBA00022982"/>
    </source>
</evidence>
<evidence type="ECO:0000313" key="20">
    <source>
        <dbReference type="EMBL" id="MBB6094650.1"/>
    </source>
</evidence>
<evidence type="ECO:0000256" key="15">
    <source>
        <dbReference type="ARBA" id="ARBA00023284"/>
    </source>
</evidence>
<comment type="function">
    <text evidence="18">Required to facilitate the formation of correct disulfide bonds in some periplasmic proteins and for the assembly of the periplasmic c-type cytochromes. Acts by transferring electrons from cytoplasmic thioredoxin to the periplasm. This transfer involves a cascade of disulfide bond formation and reduction steps.</text>
</comment>
<dbReference type="PANTHER" id="PTHR32234">
    <property type="entry name" value="THIOL:DISULFIDE INTERCHANGE PROTEIN DSBD"/>
    <property type="match status" value="1"/>
</dbReference>
<dbReference type="Pfam" id="PF02683">
    <property type="entry name" value="DsbD_TM"/>
    <property type="match status" value="1"/>
</dbReference>
<dbReference type="Proteomes" id="UP000588068">
    <property type="component" value="Unassembled WGS sequence"/>
</dbReference>
<keyword evidence="7" id="KW-0732">Signal</keyword>
<dbReference type="AlphaFoldDB" id="A0A841HQZ6"/>
<evidence type="ECO:0000256" key="8">
    <source>
        <dbReference type="ARBA" id="ARBA00022748"/>
    </source>
</evidence>
<evidence type="ECO:0000256" key="17">
    <source>
        <dbReference type="ARBA" id="ARBA00047804"/>
    </source>
</evidence>
<dbReference type="Gene3D" id="3.40.30.10">
    <property type="entry name" value="Glutaredoxin"/>
    <property type="match status" value="1"/>
</dbReference>
<dbReference type="GO" id="GO:0017004">
    <property type="term" value="P:cytochrome complex assembly"/>
    <property type="evidence" value="ECO:0007669"/>
    <property type="project" value="UniProtKB-UniRule"/>
</dbReference>
<keyword evidence="15 18" id="KW-0676">Redox-active center</keyword>
<protein>
    <recommendedName>
        <fullName evidence="18">Thiol:disulfide interchange protein DsbD</fullName>
        <ecNumber evidence="18">1.8.1.8</ecNumber>
    </recommendedName>
    <alternativeName>
        <fullName evidence="18">Protein-disulfide reductase</fullName>
        <shortName evidence="18">Disulfide reductase</shortName>
    </alternativeName>
</protein>
<evidence type="ECO:0000256" key="13">
    <source>
        <dbReference type="ARBA" id="ARBA00023136"/>
    </source>
</evidence>
<evidence type="ECO:0000313" key="21">
    <source>
        <dbReference type="Proteomes" id="UP000588068"/>
    </source>
</evidence>
<feature type="transmembrane region" description="Helical" evidence="18">
    <location>
        <begin position="557"/>
        <end position="574"/>
    </location>
</feature>
<dbReference type="GO" id="GO:0005886">
    <property type="term" value="C:plasma membrane"/>
    <property type="evidence" value="ECO:0007669"/>
    <property type="project" value="UniProtKB-SubCell"/>
</dbReference>
<dbReference type="InterPro" id="IPR013766">
    <property type="entry name" value="Thioredoxin_domain"/>
</dbReference>
<dbReference type="PROSITE" id="PS51352">
    <property type="entry name" value="THIOREDOXIN_2"/>
    <property type="match status" value="1"/>
</dbReference>
<gene>
    <name evidence="18" type="primary">dsbD</name>
    <name evidence="20" type="ORF">HNQ60_003537</name>
</gene>
<keyword evidence="21" id="KW-1185">Reference proteome</keyword>
<evidence type="ECO:0000256" key="7">
    <source>
        <dbReference type="ARBA" id="ARBA00022729"/>
    </source>
</evidence>
<feature type="transmembrane region" description="Helical" evidence="18">
    <location>
        <begin position="533"/>
        <end position="551"/>
    </location>
</feature>
<feature type="transmembrane region" description="Helical" evidence="18">
    <location>
        <begin position="332"/>
        <end position="364"/>
    </location>
</feature>
<dbReference type="InterPro" id="IPR036929">
    <property type="entry name" value="DsbDN_sf"/>
</dbReference>
<dbReference type="InterPro" id="IPR035671">
    <property type="entry name" value="DsbD_gamma"/>
</dbReference>
<evidence type="ECO:0000256" key="11">
    <source>
        <dbReference type="ARBA" id="ARBA00023002"/>
    </source>
</evidence>
<evidence type="ECO:0000256" key="3">
    <source>
        <dbReference type="ARBA" id="ARBA00022448"/>
    </source>
</evidence>
<comment type="caution">
    <text evidence="20">The sequence shown here is derived from an EMBL/GenBank/DDBJ whole genome shotgun (WGS) entry which is preliminary data.</text>
</comment>
<dbReference type="GO" id="GO:0009055">
    <property type="term" value="F:electron transfer activity"/>
    <property type="evidence" value="ECO:0007669"/>
    <property type="project" value="UniProtKB-UniRule"/>
</dbReference>
<comment type="similarity">
    <text evidence="2 18">Belongs to the thioredoxin family. DsbD subfamily.</text>
</comment>
<evidence type="ECO:0000256" key="12">
    <source>
        <dbReference type="ARBA" id="ARBA00023027"/>
    </source>
</evidence>
<dbReference type="InterPro" id="IPR036249">
    <property type="entry name" value="Thioredoxin-like_sf"/>
</dbReference>
<dbReference type="InterPro" id="IPR017937">
    <property type="entry name" value="Thioredoxin_CS"/>
</dbReference>
<keyword evidence="13 18" id="KW-0472">Membrane</keyword>
<reference evidence="20 21" key="1">
    <citation type="submission" date="2020-08" db="EMBL/GenBank/DDBJ databases">
        <title>Genomic Encyclopedia of Type Strains, Phase IV (KMG-IV): sequencing the most valuable type-strain genomes for metagenomic binning, comparative biology and taxonomic classification.</title>
        <authorList>
            <person name="Goeker M."/>
        </authorList>
    </citation>
    <scope>NUCLEOTIDE SEQUENCE [LARGE SCALE GENOMIC DNA]</scope>
    <source>
        <strain evidence="20 21">DSM 26723</strain>
    </source>
</reference>
<feature type="domain" description="Thioredoxin" evidence="19">
    <location>
        <begin position="604"/>
        <end position="751"/>
    </location>
</feature>
<feature type="transmembrane region" description="Helical" evidence="18">
    <location>
        <begin position="586"/>
        <end position="605"/>
    </location>
</feature>
<feature type="transmembrane region" description="Helical" evidence="18">
    <location>
        <begin position="413"/>
        <end position="435"/>
    </location>
</feature>
<evidence type="ECO:0000256" key="2">
    <source>
        <dbReference type="ARBA" id="ARBA00007241"/>
    </source>
</evidence>
<feature type="transmembrane region" description="Helical" evidence="18">
    <location>
        <begin position="498"/>
        <end position="521"/>
    </location>
</feature>
<evidence type="ECO:0000256" key="18">
    <source>
        <dbReference type="HAMAP-Rule" id="MF_00399"/>
    </source>
</evidence>
<keyword evidence="14 18" id="KW-1015">Disulfide bond</keyword>
<evidence type="ECO:0000256" key="14">
    <source>
        <dbReference type="ARBA" id="ARBA00023157"/>
    </source>
</evidence>
<evidence type="ECO:0000256" key="1">
    <source>
        <dbReference type="ARBA" id="ARBA00004429"/>
    </source>
</evidence>
<dbReference type="HAMAP" id="MF_00399">
    <property type="entry name" value="DbsD"/>
    <property type="match status" value="1"/>
</dbReference>
<keyword evidence="4 18" id="KW-1003">Cell membrane</keyword>
<dbReference type="RefSeq" id="WP_184334060.1">
    <property type="nucleotide sequence ID" value="NZ_JACHHZ010000004.1"/>
</dbReference>
<evidence type="ECO:0000256" key="10">
    <source>
        <dbReference type="ARBA" id="ARBA00022989"/>
    </source>
</evidence>
<comment type="caution">
    <text evidence="18">Lacks conserved residue(s) required for the propagation of feature annotation.</text>
</comment>
<feature type="transmembrane region" description="Helical" evidence="18">
    <location>
        <begin position="456"/>
        <end position="486"/>
    </location>
</feature>
<dbReference type="InterPro" id="IPR003834">
    <property type="entry name" value="Cyt_c_assmbl_TM_dom"/>
</dbReference>
<feature type="disulfide bond" description="Redox-active" evidence="18">
    <location>
        <begin position="274"/>
        <end position="280"/>
    </location>
</feature>
<evidence type="ECO:0000256" key="4">
    <source>
        <dbReference type="ARBA" id="ARBA00022475"/>
    </source>
</evidence>
<evidence type="ECO:0000259" key="19">
    <source>
        <dbReference type="PROSITE" id="PS51352"/>
    </source>
</evidence>
<accession>A0A841HQZ6</accession>
<organism evidence="20 21">
    <name type="scientific">Povalibacter uvarum</name>
    <dbReference type="NCBI Taxonomy" id="732238"/>
    <lineage>
        <taxon>Bacteria</taxon>
        <taxon>Pseudomonadati</taxon>
        <taxon>Pseudomonadota</taxon>
        <taxon>Gammaproteobacteria</taxon>
        <taxon>Steroidobacterales</taxon>
        <taxon>Steroidobacteraceae</taxon>
        <taxon>Povalibacter</taxon>
    </lineage>
</organism>
<sequence>MSLRRAMSFELVARMLAVLLTLGIGASAWAKDEFLPPTQAYKYSTRVENDQLIVTWNIEKGYYLYKKKMGVASTMGTVQLGEPLWPKGESHSDEYFGEQEIYRGKVDIPVPVTFHGGRPPKLAFELKLQGCADAGLCYPPQKWAAEAIVPAAAAVAATSNDLRSFLKPKGNTQDDFLPPDEAFKFGAGMERPDSVALTWIIAEGYYLYKHRISVTTDSTQVQLGQPVLPKGKPKHDEFFGDTEVYYEVLEASLPVARAAGSTGTLTLNVTYQGCAEDGLCYNPITKTVSLELPPTDVATELPEAAAPSASAGSGAPVAEQDRLAAALAGGNLAYALLTFFGAGLLLSLTPCVLPMIPILSGIIVGQGENVTRRRSFALAFTYVQGMALTYAAAGAIFVLAFKQAPQAFFQQPWIITLMVLLFTALALAMFGAYTLQLPASMQTRLTDVSNRQKSGTYIGTFIMGALSALVVTACVAPAIIAALSVISQSREIMRGALALYATGLGMGVPLLIVGASAGTLLPKAGPWMDTVKQLFGVLFLGVAIYLAQPLLPDTLTMLLWSALAAISGFWIFSLKGRSGAPIAAPVRAVGLMSLVYGILLLIGAASGSHDPLQPLSHLRGVSGATAAEQHGIAFQRIKTVADLDRQVAAAQAAGKPVMLDFYADWCVSCKEMEKYTFTNTGVQAALANAVLLQADVTANDDADKALLARFEIFGPPTIAFFDHAGVELKNFRLVGFVPAERFRDHVAAAFGAT</sequence>
<keyword evidence="6 18" id="KW-0812">Transmembrane</keyword>
<keyword evidence="3 18" id="KW-0813">Transport</keyword>
<dbReference type="SUPFAM" id="SSF74863">
    <property type="entry name" value="Thiol:disulfide interchange protein DsbD, N-terminal domain (DsbD-alpha)"/>
    <property type="match status" value="2"/>
</dbReference>
<dbReference type="GO" id="GO:0047134">
    <property type="term" value="F:protein-disulfide reductase [NAD(P)H] activity"/>
    <property type="evidence" value="ECO:0007669"/>
    <property type="project" value="UniProtKB-UniRule"/>
</dbReference>
<keyword evidence="5 18" id="KW-0997">Cell inner membrane</keyword>
<feature type="transmembrane region" description="Helical" evidence="18">
    <location>
        <begin position="376"/>
        <end position="401"/>
    </location>
</feature>
<keyword evidence="8 18" id="KW-0201">Cytochrome c-type biogenesis</keyword>
<keyword evidence="11 18" id="KW-0560">Oxidoreductase</keyword>
<dbReference type="EMBL" id="JACHHZ010000004">
    <property type="protein sequence ID" value="MBB6094650.1"/>
    <property type="molecule type" value="Genomic_DNA"/>
</dbReference>
<dbReference type="PROSITE" id="PS00194">
    <property type="entry name" value="THIOREDOXIN_1"/>
    <property type="match status" value="1"/>
</dbReference>
<comment type="catalytic activity">
    <reaction evidence="16 18">
        <text>[protein]-dithiol + NAD(+) = [protein]-disulfide + NADH + H(+)</text>
        <dbReference type="Rhea" id="RHEA:18749"/>
        <dbReference type="Rhea" id="RHEA-COMP:10593"/>
        <dbReference type="Rhea" id="RHEA-COMP:10594"/>
        <dbReference type="ChEBI" id="CHEBI:15378"/>
        <dbReference type="ChEBI" id="CHEBI:29950"/>
        <dbReference type="ChEBI" id="CHEBI:50058"/>
        <dbReference type="ChEBI" id="CHEBI:57540"/>
        <dbReference type="ChEBI" id="CHEBI:57945"/>
        <dbReference type="EC" id="1.8.1.8"/>
    </reaction>
</comment>
<keyword evidence="10 18" id="KW-1133">Transmembrane helix</keyword>
<evidence type="ECO:0000256" key="6">
    <source>
        <dbReference type="ARBA" id="ARBA00022692"/>
    </source>
</evidence>
<dbReference type="CDD" id="cd02953">
    <property type="entry name" value="DsbDgamma"/>
    <property type="match status" value="1"/>
</dbReference>
<dbReference type="SUPFAM" id="SSF52833">
    <property type="entry name" value="Thioredoxin-like"/>
    <property type="match status" value="1"/>
</dbReference>